<dbReference type="AlphaFoldDB" id="A0A8B8EA00"/>
<dbReference type="InterPro" id="IPR007527">
    <property type="entry name" value="Znf_SWIM"/>
</dbReference>
<dbReference type="InterPro" id="IPR003034">
    <property type="entry name" value="SAP_dom"/>
</dbReference>
<dbReference type="InterPro" id="IPR036361">
    <property type="entry name" value="SAP_dom_sf"/>
</dbReference>
<dbReference type="PANTHER" id="PTHR46609">
    <property type="entry name" value="EXONUCLEASE, PHAGE-TYPE/RECB, C-TERMINAL DOMAIN-CONTAINING PROTEIN"/>
    <property type="match status" value="1"/>
</dbReference>
<evidence type="ECO:0000313" key="4">
    <source>
        <dbReference type="Proteomes" id="UP000694844"/>
    </source>
</evidence>
<evidence type="ECO:0000259" key="2">
    <source>
        <dbReference type="PROSITE" id="PS50800"/>
    </source>
</evidence>
<dbReference type="SMART" id="SM00513">
    <property type="entry name" value="SAP"/>
    <property type="match status" value="1"/>
</dbReference>
<dbReference type="InterPro" id="IPR019080">
    <property type="entry name" value="YqaJ_viral_recombinase"/>
</dbReference>
<keyword evidence="1" id="KW-0863">Zinc-finger</keyword>
<accession>A0A8B8EA00</accession>
<dbReference type="KEGG" id="cvn:111132836"/>
<dbReference type="RefSeq" id="XP_022336408.1">
    <property type="nucleotide sequence ID" value="XM_022480700.1"/>
</dbReference>
<dbReference type="InterPro" id="IPR051703">
    <property type="entry name" value="NF-kappa-B_Signaling_Reg"/>
</dbReference>
<feature type="domain" description="SAP" evidence="2">
    <location>
        <begin position="9"/>
        <end position="43"/>
    </location>
</feature>
<keyword evidence="4" id="KW-1185">Reference proteome</keyword>
<evidence type="ECO:0000313" key="5">
    <source>
        <dbReference type="RefSeq" id="XP_022336408.1"/>
    </source>
</evidence>
<sequence length="524" mass="60689">MKVMESETYLNVSVPQLKDELRRRGATTRGRKADLIERLRAYDRNKDFQNEPVIIPEPLEVDWPTRGFQQLQVVHREEIPEICIEQIDMYFVHRLAGDKQSTGDVKAIEKGRLLLESDRVLATSYLMQGNALFFTGIVGAAMKTRVTYNFKLKLDKNSGDIVNSHCECPAGRGPHGTCKHLAAVALLLLTFAEGKGLYIKRSCTENLQTFHKPKHSYSGSPVKAENLSRKRKLNDDFFDDPRPMHLRNLASYPDRVRNMVINYCSGTSENLTYRYLIERADIQTAVNDHDYLERPFTEYWVQQAVEVTTEKVIAIEEKTRGQASSKDWFKERSWRITASRFGDICLATDRRNKQKLCHSIYQPSAALFRCEALVHGRTYEARAIRCFEKETGMNVQRCGFFVDKDRPYLGASPDGLVGRETLIEVKCPFAGRNEKIHPGKHFPFLTVDSLTGEYKLKPSSKYYFQIQGQMYIAKKKTCYFIVYTFRDLFIQKLEFDLEYCENSLLPKLEMFYDKFFKPYLSTIL</sequence>
<dbReference type="OrthoDB" id="9974584at2759"/>
<organism evidence="4 5">
    <name type="scientific">Crassostrea virginica</name>
    <name type="common">Eastern oyster</name>
    <dbReference type="NCBI Taxonomy" id="6565"/>
    <lineage>
        <taxon>Eukaryota</taxon>
        <taxon>Metazoa</taxon>
        <taxon>Spiralia</taxon>
        <taxon>Lophotrochozoa</taxon>
        <taxon>Mollusca</taxon>
        <taxon>Bivalvia</taxon>
        <taxon>Autobranchia</taxon>
        <taxon>Pteriomorphia</taxon>
        <taxon>Ostreida</taxon>
        <taxon>Ostreoidea</taxon>
        <taxon>Ostreidae</taxon>
        <taxon>Crassostrea</taxon>
    </lineage>
</organism>
<reference evidence="5" key="1">
    <citation type="submission" date="2025-08" db="UniProtKB">
        <authorList>
            <consortium name="RefSeq"/>
        </authorList>
    </citation>
    <scope>IDENTIFICATION</scope>
    <source>
        <tissue evidence="5">Whole sample</tissue>
    </source>
</reference>
<dbReference type="PROSITE" id="PS50966">
    <property type="entry name" value="ZF_SWIM"/>
    <property type="match status" value="1"/>
</dbReference>
<dbReference type="PANTHER" id="PTHR46609:SF8">
    <property type="entry name" value="YQAJ VIRAL RECOMBINASE DOMAIN-CONTAINING PROTEIN"/>
    <property type="match status" value="1"/>
</dbReference>
<dbReference type="InterPro" id="IPR011604">
    <property type="entry name" value="PDDEXK-like_dom_sf"/>
</dbReference>
<protein>
    <submittedName>
        <fullName evidence="5">Uncharacterized protein LOC111132836 isoform X1</fullName>
    </submittedName>
</protein>
<feature type="domain" description="SWIM-type" evidence="3">
    <location>
        <begin position="150"/>
        <end position="189"/>
    </location>
</feature>
<name>A0A8B8EA00_CRAVI</name>
<dbReference type="InterPro" id="IPR011335">
    <property type="entry name" value="Restrct_endonuc-II-like"/>
</dbReference>
<evidence type="ECO:0000256" key="1">
    <source>
        <dbReference type="PROSITE-ProRule" id="PRU00325"/>
    </source>
</evidence>
<dbReference type="GO" id="GO:0006281">
    <property type="term" value="P:DNA repair"/>
    <property type="evidence" value="ECO:0007669"/>
    <property type="project" value="UniProtKB-ARBA"/>
</dbReference>
<dbReference type="SUPFAM" id="SSF68906">
    <property type="entry name" value="SAP domain"/>
    <property type="match status" value="1"/>
</dbReference>
<dbReference type="PROSITE" id="PS50800">
    <property type="entry name" value="SAP"/>
    <property type="match status" value="1"/>
</dbReference>
<proteinExistence type="predicted"/>
<dbReference type="SUPFAM" id="SSF52980">
    <property type="entry name" value="Restriction endonuclease-like"/>
    <property type="match status" value="1"/>
</dbReference>
<dbReference type="Gene3D" id="3.90.320.10">
    <property type="match status" value="1"/>
</dbReference>
<keyword evidence="1" id="KW-0862">Zinc</keyword>
<dbReference type="GO" id="GO:0008270">
    <property type="term" value="F:zinc ion binding"/>
    <property type="evidence" value="ECO:0007669"/>
    <property type="project" value="UniProtKB-KW"/>
</dbReference>
<dbReference type="Proteomes" id="UP000694844">
    <property type="component" value="Chromosome 5"/>
</dbReference>
<evidence type="ECO:0000259" key="3">
    <source>
        <dbReference type="PROSITE" id="PS50966"/>
    </source>
</evidence>
<dbReference type="Pfam" id="PF09588">
    <property type="entry name" value="YqaJ"/>
    <property type="match status" value="1"/>
</dbReference>
<gene>
    <name evidence="5" type="primary">LOC111132836</name>
</gene>
<dbReference type="Pfam" id="PF02037">
    <property type="entry name" value="SAP"/>
    <property type="match status" value="1"/>
</dbReference>
<dbReference type="CDD" id="cd22343">
    <property type="entry name" value="PDDEXK_lambda_exonuclease-like"/>
    <property type="match status" value="1"/>
</dbReference>
<dbReference type="GeneID" id="111132836"/>
<keyword evidence="1" id="KW-0479">Metal-binding</keyword>
<dbReference type="Gene3D" id="1.10.720.30">
    <property type="entry name" value="SAP domain"/>
    <property type="match status" value="1"/>
</dbReference>